<dbReference type="InterPro" id="IPR017517">
    <property type="entry name" value="Maleyloyr_isom"/>
</dbReference>
<dbReference type="InterPro" id="IPR024344">
    <property type="entry name" value="MDMPI_metal-binding"/>
</dbReference>
<name>A0AA37UM75_9MICO</name>
<proteinExistence type="predicted"/>
<keyword evidence="3" id="KW-1185">Reference proteome</keyword>
<comment type="caution">
    <text evidence="2">The sequence shown here is derived from an EMBL/GenBank/DDBJ whole genome shotgun (WGS) entry which is preliminary data.</text>
</comment>
<organism evidence="2 3">
    <name type="scientific">Litorihabitans aurantiacus</name>
    <dbReference type="NCBI Taxonomy" id="1930061"/>
    <lineage>
        <taxon>Bacteria</taxon>
        <taxon>Bacillati</taxon>
        <taxon>Actinomycetota</taxon>
        <taxon>Actinomycetes</taxon>
        <taxon>Micrococcales</taxon>
        <taxon>Beutenbergiaceae</taxon>
        <taxon>Litorihabitans</taxon>
    </lineage>
</organism>
<dbReference type="EMBL" id="BSUM01000001">
    <property type="protein sequence ID" value="GMA31120.1"/>
    <property type="molecule type" value="Genomic_DNA"/>
</dbReference>
<dbReference type="NCBIfam" id="TIGR03083">
    <property type="entry name" value="maleylpyruvate isomerase family mycothiol-dependent enzyme"/>
    <property type="match status" value="1"/>
</dbReference>
<evidence type="ECO:0000313" key="3">
    <source>
        <dbReference type="Proteomes" id="UP001157161"/>
    </source>
</evidence>
<dbReference type="InterPro" id="IPR017519">
    <property type="entry name" value="CHP03085"/>
</dbReference>
<sequence length="196" mass="20888">MAALRAADPEDPTLCEGWRARHLAAHVVLRERRPWSVAVGAVRGQDPTADLAATATDAAGYARLVDQVEQGPSRLSPLEWVPAANLMEFVVHAEDVRRGDGPPAQPRELPERLQVGLWRSVRAMASLRYRRAAARGGVGLVLVSPTARAVLARGPRSAVLSGTPTELALWITGRERASLAQVTGPDDAVAAFLAAV</sequence>
<dbReference type="Pfam" id="PF11716">
    <property type="entry name" value="MDMPI_N"/>
    <property type="match status" value="1"/>
</dbReference>
<dbReference type="InterPro" id="IPR034660">
    <property type="entry name" value="DinB/YfiT-like"/>
</dbReference>
<evidence type="ECO:0000259" key="1">
    <source>
        <dbReference type="Pfam" id="PF11716"/>
    </source>
</evidence>
<gene>
    <name evidence="2" type="ORF">GCM10025875_11120</name>
</gene>
<dbReference type="SUPFAM" id="SSF109854">
    <property type="entry name" value="DinB/YfiT-like putative metalloenzymes"/>
    <property type="match status" value="1"/>
</dbReference>
<reference evidence="2" key="1">
    <citation type="journal article" date="2014" name="Int. J. Syst. Evol. Microbiol.">
        <title>Complete genome sequence of Corynebacterium casei LMG S-19264T (=DSM 44701T), isolated from a smear-ripened cheese.</title>
        <authorList>
            <consortium name="US DOE Joint Genome Institute (JGI-PGF)"/>
            <person name="Walter F."/>
            <person name="Albersmeier A."/>
            <person name="Kalinowski J."/>
            <person name="Ruckert C."/>
        </authorList>
    </citation>
    <scope>NUCLEOTIDE SEQUENCE</scope>
    <source>
        <strain evidence="2">NBRC 112290</strain>
    </source>
</reference>
<feature type="domain" description="Mycothiol-dependent maleylpyruvate isomerase metal-binding" evidence="1">
    <location>
        <begin position="2"/>
        <end position="69"/>
    </location>
</feature>
<dbReference type="Proteomes" id="UP001157161">
    <property type="component" value="Unassembled WGS sequence"/>
</dbReference>
<evidence type="ECO:0000313" key="2">
    <source>
        <dbReference type="EMBL" id="GMA31120.1"/>
    </source>
</evidence>
<reference evidence="2" key="2">
    <citation type="submission" date="2023-02" db="EMBL/GenBank/DDBJ databases">
        <authorList>
            <person name="Sun Q."/>
            <person name="Mori K."/>
        </authorList>
    </citation>
    <scope>NUCLEOTIDE SEQUENCE</scope>
    <source>
        <strain evidence="2">NBRC 112290</strain>
    </source>
</reference>
<accession>A0AA37UM75</accession>
<dbReference type="AlphaFoldDB" id="A0AA37UM75"/>
<protein>
    <submittedName>
        <fullName evidence="2">TIGR03085 family protein</fullName>
    </submittedName>
</protein>
<dbReference type="GO" id="GO:0046872">
    <property type="term" value="F:metal ion binding"/>
    <property type="evidence" value="ECO:0007669"/>
    <property type="project" value="InterPro"/>
</dbReference>
<dbReference type="NCBIfam" id="TIGR03085">
    <property type="entry name" value="TIGR03085 family metal-binding protein"/>
    <property type="match status" value="1"/>
</dbReference>